<dbReference type="SUPFAM" id="SSF52540">
    <property type="entry name" value="P-loop containing nucleoside triphosphate hydrolases"/>
    <property type="match status" value="1"/>
</dbReference>
<organism evidence="4 5">
    <name type="scientific">Diaporthe vaccinii</name>
    <dbReference type="NCBI Taxonomy" id="105482"/>
    <lineage>
        <taxon>Eukaryota</taxon>
        <taxon>Fungi</taxon>
        <taxon>Dikarya</taxon>
        <taxon>Ascomycota</taxon>
        <taxon>Pezizomycotina</taxon>
        <taxon>Sordariomycetes</taxon>
        <taxon>Sordariomycetidae</taxon>
        <taxon>Diaporthales</taxon>
        <taxon>Diaporthaceae</taxon>
        <taxon>Diaporthe</taxon>
        <taxon>Diaporthe eres species complex</taxon>
    </lineage>
</organism>
<accession>A0ABR4E7J9</accession>
<dbReference type="EMBL" id="JBAWTH010000087">
    <property type="protein sequence ID" value="KAL2278421.1"/>
    <property type="molecule type" value="Genomic_DNA"/>
</dbReference>
<dbReference type="InterPro" id="IPR056125">
    <property type="entry name" value="DUF7708"/>
</dbReference>
<reference evidence="4 5" key="1">
    <citation type="submission" date="2024-03" db="EMBL/GenBank/DDBJ databases">
        <title>A high-quality draft genome sequence of Diaporthe vaccinii, a causative agent of upright dieback and viscid rot disease in cranberry plants.</title>
        <authorList>
            <person name="Sarrasin M."/>
            <person name="Lang B.F."/>
            <person name="Burger G."/>
        </authorList>
    </citation>
    <scope>NUCLEOTIDE SEQUENCE [LARGE SCALE GENOMIC DNA]</scope>
    <source>
        <strain evidence="4 5">IS7</strain>
    </source>
</reference>
<evidence type="ECO:0000313" key="4">
    <source>
        <dbReference type="EMBL" id="KAL2278421.1"/>
    </source>
</evidence>
<proteinExistence type="predicted"/>
<dbReference type="Proteomes" id="UP001600888">
    <property type="component" value="Unassembled WGS sequence"/>
</dbReference>
<dbReference type="PROSITE" id="PS50157">
    <property type="entry name" value="ZINC_FINGER_C2H2_2"/>
    <property type="match status" value="1"/>
</dbReference>
<dbReference type="Pfam" id="PF24883">
    <property type="entry name" value="NPHP3_N"/>
    <property type="match status" value="1"/>
</dbReference>
<dbReference type="InterPro" id="IPR013087">
    <property type="entry name" value="Znf_C2H2_type"/>
</dbReference>
<keyword evidence="2" id="KW-0863">Zinc-finger</keyword>
<evidence type="ECO:0000256" key="1">
    <source>
        <dbReference type="ARBA" id="ARBA00022737"/>
    </source>
</evidence>
<dbReference type="InterPro" id="IPR054471">
    <property type="entry name" value="GPIID_WHD"/>
</dbReference>
<dbReference type="PROSITE" id="PS00028">
    <property type="entry name" value="ZINC_FINGER_C2H2_1"/>
    <property type="match status" value="1"/>
</dbReference>
<dbReference type="Gene3D" id="3.30.160.60">
    <property type="entry name" value="Classic Zinc Finger"/>
    <property type="match status" value="1"/>
</dbReference>
<dbReference type="InterPro" id="IPR056884">
    <property type="entry name" value="NPHP3-like_N"/>
</dbReference>
<gene>
    <name evidence="4" type="ORF">FJTKL_14515</name>
</gene>
<dbReference type="InterPro" id="IPR036236">
    <property type="entry name" value="Znf_C2H2_sf"/>
</dbReference>
<evidence type="ECO:0000313" key="5">
    <source>
        <dbReference type="Proteomes" id="UP001600888"/>
    </source>
</evidence>
<dbReference type="SUPFAM" id="SSF57667">
    <property type="entry name" value="beta-beta-alpha zinc fingers"/>
    <property type="match status" value="1"/>
</dbReference>
<dbReference type="PANTHER" id="PTHR10039">
    <property type="entry name" value="AMELOGENIN"/>
    <property type="match status" value="1"/>
</dbReference>
<protein>
    <recommendedName>
        <fullName evidence="3">C2H2-type domain-containing protein</fullName>
    </recommendedName>
</protein>
<dbReference type="InterPro" id="IPR027417">
    <property type="entry name" value="P-loop_NTPase"/>
</dbReference>
<name>A0ABR4E7J9_9PEZI</name>
<evidence type="ECO:0000259" key="3">
    <source>
        <dbReference type="PROSITE" id="PS50157"/>
    </source>
</evidence>
<keyword evidence="5" id="KW-1185">Reference proteome</keyword>
<dbReference type="Pfam" id="PF22939">
    <property type="entry name" value="WHD_GPIID"/>
    <property type="match status" value="1"/>
</dbReference>
<keyword evidence="2" id="KW-0479">Metal-binding</keyword>
<dbReference type="SMART" id="SM00355">
    <property type="entry name" value="ZnF_C2H2"/>
    <property type="match status" value="3"/>
</dbReference>
<evidence type="ECO:0000256" key="2">
    <source>
        <dbReference type="PROSITE-ProRule" id="PRU00042"/>
    </source>
</evidence>
<dbReference type="Pfam" id="PF24809">
    <property type="entry name" value="DUF7708"/>
    <property type="match status" value="1"/>
</dbReference>
<feature type="domain" description="C2H2-type" evidence="3">
    <location>
        <begin position="720"/>
        <end position="747"/>
    </location>
</feature>
<comment type="caution">
    <text evidence="4">The sequence shown here is derived from an EMBL/GenBank/DDBJ whole genome shotgun (WGS) entry which is preliminary data.</text>
</comment>
<sequence>MSNASGKEKCEFEIALEDFKKNAQLGPDEIKEFRFADLNSLRSTIKRIQAEQEAKRRMRNMKRLEPFLQTMEQYGHTVDVFVNTSEVLAFVWGPMKFLLRVASNYGDALDRLLEAYQTIWGELPLLSSFQDLSSGRPYTKTILGWIYHDILDFHRESMKYFRGKVWQQVFNAAWRGFIPNIDLVKTKMQRNYNLLKTEATLAQLEEVRRIHRIAVDEFSNQRQAELDRRRNYVTQWLCAPNTQGFQEEIAETRLCPDAGSWLVKDRKFTNWADPHFCDNPLLWVTGKPGAGKSVLASRIVDEIERKFGDLQGTRYDTAKIVTAKAQGMFLFAKLVMENLYEQTSLANVISELANFPTGLDQAYSRIVERVLNRNTSTRRGDTQRLLQWLVCAKRPLKWYEFQAITCVDLKGEDYNPKVFSQRMWQENPKDLCGSLIEHHKDGTVDFVHPTARDYLIRTKVVIPSDSHLQITCLTLGYLNLPPADRTADAEMTRQALMTGFFAYLEYAVACWSLHLQEYSSSRPEGKNLEDLGEELEVFLEIHYQKQVPDLATPNSVKEELSSFDRFDFHSELSQAVTWAREQLGAHGKPSEAEHALDLLKLVQRVRDILENTGKSQLTAEQSSSLKALCGMNWYKCSRMNCFYYYHGFHNEAQRQQHINRHEKPFFCDITDCDFSSLGFSSKDARNTHMLEVHGFDTDGDFEFPEPPRKMQKIKAGSSQHQCDVCFKTFTRSHNLKAHLRSHANEKPFSCTNCGASFA</sequence>
<keyword evidence="1" id="KW-0677">Repeat</keyword>
<dbReference type="PANTHER" id="PTHR10039:SF14">
    <property type="entry name" value="NACHT DOMAIN-CONTAINING PROTEIN"/>
    <property type="match status" value="1"/>
</dbReference>
<keyword evidence="2" id="KW-0862">Zinc</keyword>